<dbReference type="GeneID" id="7846864"/>
<feature type="compositionally biased region" description="Low complexity" evidence="2">
    <location>
        <begin position="374"/>
        <end position="388"/>
    </location>
</feature>
<evidence type="ECO:0000313" key="3">
    <source>
        <dbReference type="EMBL" id="EAR98390.2"/>
    </source>
</evidence>
<dbReference type="KEGG" id="tet:TTHERM_00289180"/>
<evidence type="ECO:0000256" key="1">
    <source>
        <dbReference type="SAM" id="Coils"/>
    </source>
</evidence>
<feature type="compositionally biased region" description="Acidic residues" evidence="2">
    <location>
        <begin position="639"/>
        <end position="648"/>
    </location>
</feature>
<feature type="compositionally biased region" description="Low complexity" evidence="2">
    <location>
        <begin position="401"/>
        <end position="413"/>
    </location>
</feature>
<dbReference type="EMBL" id="GG662651">
    <property type="protein sequence ID" value="EAR98390.2"/>
    <property type="molecule type" value="Genomic_DNA"/>
</dbReference>
<accession>I7LVK2</accession>
<feature type="region of interest" description="Disordered" evidence="2">
    <location>
        <begin position="619"/>
        <end position="648"/>
    </location>
</feature>
<dbReference type="RefSeq" id="XP_001018635.2">
    <property type="nucleotide sequence ID" value="XM_001018635.2"/>
</dbReference>
<organism evidence="3 4">
    <name type="scientific">Tetrahymena thermophila (strain SB210)</name>
    <dbReference type="NCBI Taxonomy" id="312017"/>
    <lineage>
        <taxon>Eukaryota</taxon>
        <taxon>Sar</taxon>
        <taxon>Alveolata</taxon>
        <taxon>Ciliophora</taxon>
        <taxon>Intramacronucleata</taxon>
        <taxon>Oligohymenophorea</taxon>
        <taxon>Hymenostomatida</taxon>
        <taxon>Tetrahymenina</taxon>
        <taxon>Tetrahymenidae</taxon>
        <taxon>Tetrahymena</taxon>
    </lineage>
</organism>
<protein>
    <submittedName>
        <fullName evidence="3">Endo-1,4-beta-xylanase xylA, putative</fullName>
    </submittedName>
</protein>
<feature type="region of interest" description="Disordered" evidence="2">
    <location>
        <begin position="399"/>
        <end position="418"/>
    </location>
</feature>
<sequence>MINKMHQQRASLQELDTDDYFDNDGQYVIQHNKKNILQPINLNATNKRENTQVTQSTAISHHLMQGCGVGNKFQTQQSISNQSIANNFIDNSIQSKNIKDDQSETLYLTTQQSPKSTKNYSSSDQQQFSSMSQFQYICQKFQLKMEDIMQIMKGFQDKESKQMEESCKEQVIHQNHTPKENSLQGGINKSQIHSQLFNQLLVPQQNEMNLRFQSEVSQVQSLNENGEQEEQQFSEQAPSYNVNLNVNSNEGIQSNYHDSKQSSQDMPLQYNPYIFKTKNANDVIKQSVQQNQRDLQMQNYKQELQKSQQFANNSQNTDTSSISSRQNSYQLQNQINQINSGYMQKVDNQNNSQQISLKNEVKQQQHSQQSNAYSSFNNKNTSFSSKVNENNQKSDQYYETSLENQSEQQLQQQQEKEYNYKQSVYSDQSGENDSHLEVRFSNSDIKNLPEIPSNMRLLENDAEDFSCPMQFIKGGFIVYSINNGIKNFKVEEDNYNKQKDQLIATEINLFTSQSEQQNYNQDFENNQNQNKQISQGRQQNDFNNCKIQFDNEKRNQNNQVQNNNLNSEYLNQSDQKIDTQRSNQVNMQTEEISFTNQTFENRISRRFSEKNYLSNEYIQNNNKNSFSSSIQPQYTQERSDEEEQDYQQQIEDNDYAELERLRQLANGNSQIRIFTNRQSQYQKQLSQQDSKMQEANSNNSSQQQNGMSIKEMKMSKQYQDPLHQIGQVNYPSFNNSNQIFGYQTEEKPDQPALQQQAENYLEEYQSEQNYFNQNQQIQQQQNQILFNDNQQQNRNTFCNNSAQQTNQNSLQQSLKSHKNSQQQFGLESFGEISYPQPQQEKSNQYGLPNFQKEESFNDQFSQTFSQQNPSQNFDSLNLNGVYQNQEIGNARDSNYKQEGQSHSYYQNSTSIDQSQQGNSQNGHYYNQSNNSYQNYVAQMIDRYEEEIKRLQEQNQKQNLEIGELNGKIHGIQETKKDFELVIQSLKQNLQCVTDLLKKKEEDYNKLFDKYNTLVEQIQRSESKNKYRREISPNKEYNVQDSIDRHTIRQYDLRSSSSKENRNSQEKIIRSTESPNNILSQRDNNCMIPLMEKQTSRKNLNYENSQFSQFKPPMIKNPKKIINYDENNRKTLKREFSENQLGQRQFQQIQVVQKIVQNSLQNELKQDKENVQKFTKKTSLSPNQQDSRNNTNRSKSPSYGLNSARINDENQRYQESQKISTKRENLSGTRIQDCFLSSAKMVSNSQNRYSDQFKKQKSNSYLQTNNFVQQDKQVLDELRNYCFRKKQ</sequence>
<feature type="compositionally biased region" description="Low complexity" evidence="2">
    <location>
        <begin position="678"/>
        <end position="705"/>
    </location>
</feature>
<evidence type="ECO:0000313" key="4">
    <source>
        <dbReference type="Proteomes" id="UP000009168"/>
    </source>
</evidence>
<feature type="region of interest" description="Disordered" evidence="2">
    <location>
        <begin position="242"/>
        <end position="266"/>
    </location>
</feature>
<name>I7LVK2_TETTS</name>
<feature type="coiled-coil region" evidence="1">
    <location>
        <begin position="933"/>
        <end position="1016"/>
    </location>
</feature>
<gene>
    <name evidence="3" type="ORF">TTHERM_00289180</name>
</gene>
<feature type="compositionally biased region" description="Low complexity" evidence="2">
    <location>
        <begin position="918"/>
        <end position="928"/>
    </location>
</feature>
<feature type="compositionally biased region" description="Polar residues" evidence="2">
    <location>
        <begin position="896"/>
        <end position="917"/>
    </location>
</feature>
<reference evidence="4" key="1">
    <citation type="journal article" date="2006" name="PLoS Biol.">
        <title>Macronuclear genome sequence of the ciliate Tetrahymena thermophila, a model eukaryote.</title>
        <authorList>
            <person name="Eisen J.A."/>
            <person name="Coyne R.S."/>
            <person name="Wu M."/>
            <person name="Wu D."/>
            <person name="Thiagarajan M."/>
            <person name="Wortman J.R."/>
            <person name="Badger J.H."/>
            <person name="Ren Q."/>
            <person name="Amedeo P."/>
            <person name="Jones K.M."/>
            <person name="Tallon L.J."/>
            <person name="Delcher A.L."/>
            <person name="Salzberg S.L."/>
            <person name="Silva J.C."/>
            <person name="Haas B.J."/>
            <person name="Majoros W.H."/>
            <person name="Farzad M."/>
            <person name="Carlton J.M."/>
            <person name="Smith R.K. Jr."/>
            <person name="Garg J."/>
            <person name="Pearlman R.E."/>
            <person name="Karrer K.M."/>
            <person name="Sun L."/>
            <person name="Manning G."/>
            <person name="Elde N.C."/>
            <person name="Turkewitz A.P."/>
            <person name="Asai D.J."/>
            <person name="Wilkes D.E."/>
            <person name="Wang Y."/>
            <person name="Cai H."/>
            <person name="Collins K."/>
            <person name="Stewart B.A."/>
            <person name="Lee S.R."/>
            <person name="Wilamowska K."/>
            <person name="Weinberg Z."/>
            <person name="Ruzzo W.L."/>
            <person name="Wloga D."/>
            <person name="Gaertig J."/>
            <person name="Frankel J."/>
            <person name="Tsao C.-C."/>
            <person name="Gorovsky M.A."/>
            <person name="Keeling P.J."/>
            <person name="Waller R.F."/>
            <person name="Patron N.J."/>
            <person name="Cherry J.M."/>
            <person name="Stover N.A."/>
            <person name="Krieger C.J."/>
            <person name="del Toro C."/>
            <person name="Ryder H.F."/>
            <person name="Williamson S.C."/>
            <person name="Barbeau R.A."/>
            <person name="Hamilton E.P."/>
            <person name="Orias E."/>
        </authorList>
    </citation>
    <scope>NUCLEOTIDE SEQUENCE [LARGE SCALE GENOMIC DNA]</scope>
    <source>
        <strain evidence="4">SB210</strain>
    </source>
</reference>
<keyword evidence="4" id="KW-1185">Reference proteome</keyword>
<keyword evidence="1" id="KW-0175">Coiled coil</keyword>
<dbReference type="InParanoid" id="I7LVK2"/>
<feature type="region of interest" description="Disordered" evidence="2">
    <location>
        <begin position="1052"/>
        <end position="1080"/>
    </location>
</feature>
<proteinExistence type="predicted"/>
<feature type="compositionally biased region" description="Polar residues" evidence="2">
    <location>
        <begin position="619"/>
        <end position="635"/>
    </location>
</feature>
<feature type="region of interest" description="Disordered" evidence="2">
    <location>
        <begin position="358"/>
        <end position="390"/>
    </location>
</feature>
<feature type="compositionally biased region" description="Polar residues" evidence="2">
    <location>
        <begin position="1176"/>
        <end position="1204"/>
    </location>
</feature>
<feature type="region of interest" description="Disordered" evidence="2">
    <location>
        <begin position="678"/>
        <end position="706"/>
    </location>
</feature>
<feature type="compositionally biased region" description="Polar residues" evidence="2">
    <location>
        <begin position="1070"/>
        <end position="1080"/>
    </location>
</feature>
<feature type="region of interest" description="Disordered" evidence="2">
    <location>
        <begin position="895"/>
        <end position="928"/>
    </location>
</feature>
<evidence type="ECO:0000256" key="2">
    <source>
        <dbReference type="SAM" id="MobiDB-lite"/>
    </source>
</evidence>
<feature type="region of interest" description="Disordered" evidence="2">
    <location>
        <begin position="305"/>
        <end position="328"/>
    </location>
</feature>
<feature type="region of interest" description="Disordered" evidence="2">
    <location>
        <begin position="1171"/>
        <end position="1224"/>
    </location>
</feature>
<feature type="compositionally biased region" description="Basic and acidic residues" evidence="2">
    <location>
        <begin position="1052"/>
        <end position="1069"/>
    </location>
</feature>
<dbReference type="Proteomes" id="UP000009168">
    <property type="component" value="Unassembled WGS sequence"/>
</dbReference>
<feature type="compositionally biased region" description="Polar residues" evidence="2">
    <location>
        <begin position="358"/>
        <end position="373"/>
    </location>
</feature>